<accession>I1IBC5</accession>
<dbReference type="GO" id="GO:0030674">
    <property type="term" value="F:protein-macromolecule adaptor activity"/>
    <property type="evidence" value="ECO:0000318"/>
    <property type="project" value="GO_Central"/>
</dbReference>
<dbReference type="Gramene" id="PNT68994">
    <property type="protein sequence ID" value="PNT68994"/>
    <property type="gene ID" value="BRADI_3g48090v3"/>
</dbReference>
<dbReference type="KEGG" id="bdi:100838928"/>
<evidence type="ECO:0000256" key="1">
    <source>
        <dbReference type="SAM" id="Phobius"/>
    </source>
</evidence>
<protein>
    <recommendedName>
        <fullName evidence="6">Ergosterol biosynthetic protein 28</fullName>
    </recommendedName>
</protein>
<dbReference type="Pfam" id="PF03694">
    <property type="entry name" value="Erg28"/>
    <property type="match status" value="1"/>
</dbReference>
<dbReference type="Proteomes" id="UP000008810">
    <property type="component" value="Chromosome 3"/>
</dbReference>
<dbReference type="GeneID" id="100838928"/>
<dbReference type="EMBL" id="CM000882">
    <property type="protein sequence ID" value="PNT68994.1"/>
    <property type="molecule type" value="Genomic_DNA"/>
</dbReference>
<dbReference type="HOGENOM" id="CLU_114589_1_0_1"/>
<evidence type="ECO:0000313" key="3">
    <source>
        <dbReference type="EMBL" id="PNT68994.1"/>
    </source>
</evidence>
<dbReference type="GO" id="GO:0005783">
    <property type="term" value="C:endoplasmic reticulum"/>
    <property type="evidence" value="ECO:0000318"/>
    <property type="project" value="GO_Central"/>
</dbReference>
<keyword evidence="2" id="KW-0732">Signal</keyword>
<sequence length="133" mass="14572">MAALPALGWWLVLVGAVRLGFAWSGFFDARAVRATAYSNTHVTDVHGRTVGAWTLLSCTLCFLCAFNLQNKPLCAVTFLSFVYAYGHLVVEYLVYRTITAASLGTLGFFAVPSIVSMLIHWRNAPGRRAVKLS</sequence>
<dbReference type="PANTHER" id="PTHR15451:SF24">
    <property type="entry name" value="ERGOSTEROL BIOSYNTHETIC PROTEIN 28"/>
    <property type="match status" value="1"/>
</dbReference>
<reference evidence="4" key="3">
    <citation type="submission" date="2018-08" db="UniProtKB">
        <authorList>
            <consortium name="EnsemblPlants"/>
        </authorList>
    </citation>
    <scope>IDENTIFICATION</scope>
    <source>
        <strain evidence="4">cv. Bd21</strain>
    </source>
</reference>
<keyword evidence="1" id="KW-1133">Transmembrane helix</keyword>
<evidence type="ECO:0000313" key="5">
    <source>
        <dbReference type="Proteomes" id="UP000008810"/>
    </source>
</evidence>
<gene>
    <name evidence="4" type="primary">LOC100838928</name>
    <name evidence="3" type="ORF">BRADI_3g48090v3</name>
</gene>
<feature type="transmembrane region" description="Helical" evidence="1">
    <location>
        <begin position="73"/>
        <end position="95"/>
    </location>
</feature>
<dbReference type="RefSeq" id="XP_003575309.1">
    <property type="nucleotide sequence ID" value="XM_003575261.3"/>
</dbReference>
<evidence type="ECO:0000256" key="2">
    <source>
        <dbReference type="SAM" id="SignalP"/>
    </source>
</evidence>
<feature type="chain" id="PRO_5003643806" description="Ergosterol biosynthetic protein 28" evidence="2">
    <location>
        <begin position="23"/>
        <end position="133"/>
    </location>
</feature>
<organism evidence="3">
    <name type="scientific">Brachypodium distachyon</name>
    <name type="common">Purple false brome</name>
    <name type="synonym">Trachynia distachya</name>
    <dbReference type="NCBI Taxonomy" id="15368"/>
    <lineage>
        <taxon>Eukaryota</taxon>
        <taxon>Viridiplantae</taxon>
        <taxon>Streptophyta</taxon>
        <taxon>Embryophyta</taxon>
        <taxon>Tracheophyta</taxon>
        <taxon>Spermatophyta</taxon>
        <taxon>Magnoliopsida</taxon>
        <taxon>Liliopsida</taxon>
        <taxon>Poales</taxon>
        <taxon>Poaceae</taxon>
        <taxon>BOP clade</taxon>
        <taxon>Pooideae</taxon>
        <taxon>Stipodae</taxon>
        <taxon>Brachypodieae</taxon>
        <taxon>Brachypodium</taxon>
    </lineage>
</organism>
<keyword evidence="1" id="KW-0812">Transmembrane</keyword>
<feature type="transmembrane region" description="Helical" evidence="1">
    <location>
        <begin position="46"/>
        <end position="66"/>
    </location>
</feature>
<dbReference type="eggNOG" id="KOG3455">
    <property type="taxonomic scope" value="Eukaryota"/>
</dbReference>
<dbReference type="InterPro" id="IPR005352">
    <property type="entry name" value="Erg28"/>
</dbReference>
<dbReference type="OMA" id="VEYLVYH"/>
<keyword evidence="1" id="KW-0472">Membrane</keyword>
<keyword evidence="5" id="KW-1185">Reference proteome</keyword>
<evidence type="ECO:0008006" key="6">
    <source>
        <dbReference type="Google" id="ProtNLM"/>
    </source>
</evidence>
<dbReference type="PANTHER" id="PTHR15451">
    <property type="entry name" value="ERGOSTEROL BIOSYNTHETIC PROTEIN 28-RELATED"/>
    <property type="match status" value="1"/>
</dbReference>
<dbReference type="OrthoDB" id="626714at2759"/>
<reference evidence="3 4" key="1">
    <citation type="journal article" date="2010" name="Nature">
        <title>Genome sequencing and analysis of the model grass Brachypodium distachyon.</title>
        <authorList>
            <consortium name="International Brachypodium Initiative"/>
        </authorList>
    </citation>
    <scope>NUCLEOTIDE SEQUENCE [LARGE SCALE GENOMIC DNA]</scope>
    <source>
        <strain evidence="3">Bd21</strain>
        <strain evidence="4">cv. Bd21</strain>
    </source>
</reference>
<dbReference type="EnsemblPlants" id="PNT68994">
    <property type="protein sequence ID" value="PNT68994"/>
    <property type="gene ID" value="BRADI_3g48090v3"/>
</dbReference>
<feature type="transmembrane region" description="Helical" evidence="1">
    <location>
        <begin position="101"/>
        <end position="121"/>
    </location>
</feature>
<feature type="signal peptide" evidence="2">
    <location>
        <begin position="1"/>
        <end position="22"/>
    </location>
</feature>
<dbReference type="AlphaFoldDB" id="I1IBC5"/>
<proteinExistence type="predicted"/>
<dbReference type="STRING" id="15368.I1IBC5"/>
<reference evidence="3" key="2">
    <citation type="submission" date="2017-06" db="EMBL/GenBank/DDBJ databases">
        <title>WGS assembly of Brachypodium distachyon.</title>
        <authorList>
            <consortium name="The International Brachypodium Initiative"/>
            <person name="Lucas S."/>
            <person name="Harmon-Smith M."/>
            <person name="Lail K."/>
            <person name="Tice H."/>
            <person name="Grimwood J."/>
            <person name="Bruce D."/>
            <person name="Barry K."/>
            <person name="Shu S."/>
            <person name="Lindquist E."/>
            <person name="Wang M."/>
            <person name="Pitluck S."/>
            <person name="Vogel J.P."/>
            <person name="Garvin D.F."/>
            <person name="Mockler T.C."/>
            <person name="Schmutz J."/>
            <person name="Rokhsar D."/>
            <person name="Bevan M.W."/>
        </authorList>
    </citation>
    <scope>NUCLEOTIDE SEQUENCE</scope>
    <source>
        <strain evidence="3">Bd21</strain>
    </source>
</reference>
<evidence type="ECO:0000313" key="4">
    <source>
        <dbReference type="EnsemblPlants" id="PNT68994"/>
    </source>
</evidence>
<name>I1IBC5_BRADI</name>
<dbReference type="GO" id="GO:0016020">
    <property type="term" value="C:membrane"/>
    <property type="evidence" value="ECO:0007669"/>
    <property type="project" value="InterPro"/>
</dbReference>